<name>A0A7G1KH69_9NOCA</name>
<dbReference type="Proteomes" id="UP000516173">
    <property type="component" value="Chromosome"/>
</dbReference>
<feature type="domain" description="CobE/GbiG C-terminal" evidence="1">
    <location>
        <begin position="1"/>
        <end position="109"/>
    </location>
</feature>
<proteinExistence type="predicted"/>
<dbReference type="SUPFAM" id="SSF159664">
    <property type="entry name" value="CobE/GbiG C-terminal domain-like"/>
    <property type="match status" value="1"/>
</dbReference>
<dbReference type="GO" id="GO:0009236">
    <property type="term" value="P:cobalamin biosynthetic process"/>
    <property type="evidence" value="ECO:0007669"/>
    <property type="project" value="InterPro"/>
</dbReference>
<dbReference type="GeneID" id="80346802"/>
<dbReference type="InterPro" id="IPR002750">
    <property type="entry name" value="CobE/GbiG_C"/>
</dbReference>
<reference evidence="2 3" key="1">
    <citation type="submission" date="2020-08" db="EMBL/GenBank/DDBJ databases">
        <title>Genome Sequencing of Nocardia wallacei strain FMUON74 and assembly.</title>
        <authorList>
            <person name="Toyokawa M."/>
            <person name="Uesaka K."/>
        </authorList>
    </citation>
    <scope>NUCLEOTIDE SEQUENCE [LARGE SCALE GENOMIC DNA]</scope>
    <source>
        <strain evidence="2 3">FMUON74</strain>
    </source>
</reference>
<organism evidence="2 3">
    <name type="scientific">Nocardia wallacei</name>
    <dbReference type="NCBI Taxonomy" id="480035"/>
    <lineage>
        <taxon>Bacteria</taxon>
        <taxon>Bacillati</taxon>
        <taxon>Actinomycetota</taxon>
        <taxon>Actinomycetes</taxon>
        <taxon>Mycobacteriales</taxon>
        <taxon>Nocardiaceae</taxon>
        <taxon>Nocardia</taxon>
    </lineage>
</organism>
<dbReference type="RefSeq" id="WP_232110956.1">
    <property type="nucleotide sequence ID" value="NZ_AP023396.1"/>
</dbReference>
<dbReference type="Gene3D" id="3.30.420.180">
    <property type="entry name" value="CobE/GbiG C-terminal domain"/>
    <property type="match status" value="1"/>
</dbReference>
<evidence type="ECO:0000313" key="3">
    <source>
        <dbReference type="Proteomes" id="UP000516173"/>
    </source>
</evidence>
<dbReference type="KEGG" id="nwl:NWFMUON74_22400"/>
<dbReference type="Pfam" id="PF01890">
    <property type="entry name" value="CbiG_C"/>
    <property type="match status" value="1"/>
</dbReference>
<dbReference type="EMBL" id="AP023396">
    <property type="protein sequence ID" value="BCK54468.1"/>
    <property type="molecule type" value="Genomic_DNA"/>
</dbReference>
<sequence>MGFRPGAEAAVIVAAVREVVGGRWLRCLATVERRAGEQGLIGAAEELGVEIVSFPAERLAAVQVPNPLCRTATAVGTPSVAEAAALCAAADGELLVPKRVLRGITVALAR</sequence>
<accession>A0A7G1KH69</accession>
<protein>
    <recommendedName>
        <fullName evidence="1">CobE/GbiG C-terminal domain-containing protein</fullName>
    </recommendedName>
</protein>
<evidence type="ECO:0000313" key="2">
    <source>
        <dbReference type="EMBL" id="BCK54468.1"/>
    </source>
</evidence>
<keyword evidence="3" id="KW-1185">Reference proteome</keyword>
<dbReference type="InterPro" id="IPR052553">
    <property type="entry name" value="CbiG_hydrolase"/>
</dbReference>
<dbReference type="PANTHER" id="PTHR37477">
    <property type="entry name" value="COBALT-PRECORRIN-5A HYDROLASE"/>
    <property type="match status" value="1"/>
</dbReference>
<dbReference type="AlphaFoldDB" id="A0A7G1KH69"/>
<dbReference type="PANTHER" id="PTHR37477:SF1">
    <property type="entry name" value="COBALT-PRECORRIN-5A HYDROLASE"/>
    <property type="match status" value="1"/>
</dbReference>
<gene>
    <name evidence="2" type="ORF">NWFMUON74_22400</name>
</gene>
<evidence type="ECO:0000259" key="1">
    <source>
        <dbReference type="Pfam" id="PF01890"/>
    </source>
</evidence>
<dbReference type="InterPro" id="IPR036518">
    <property type="entry name" value="CobE/GbiG_C_sf"/>
</dbReference>